<evidence type="ECO:0000259" key="2">
    <source>
        <dbReference type="Pfam" id="PF05685"/>
    </source>
</evidence>
<dbReference type="InterPro" id="IPR012296">
    <property type="entry name" value="Nuclease_put_TT1808"/>
</dbReference>
<dbReference type="AlphaFoldDB" id="A0A9Q9MFS0"/>
<keyword evidence="4" id="KW-1185">Reference proteome</keyword>
<dbReference type="InterPro" id="IPR008538">
    <property type="entry name" value="Uma2"/>
</dbReference>
<dbReference type="Gene3D" id="3.90.1570.10">
    <property type="entry name" value="tt1808, chain A"/>
    <property type="match status" value="1"/>
</dbReference>
<dbReference type="KEGG" id="daur:Daura_41060"/>
<evidence type="ECO:0000256" key="1">
    <source>
        <dbReference type="SAM" id="MobiDB-lite"/>
    </source>
</evidence>
<evidence type="ECO:0000313" key="3">
    <source>
        <dbReference type="EMBL" id="UWZ52930.1"/>
    </source>
</evidence>
<protein>
    <submittedName>
        <fullName evidence="3">Uma2 family endonuclease</fullName>
    </submittedName>
</protein>
<dbReference type="GO" id="GO:0004519">
    <property type="term" value="F:endonuclease activity"/>
    <property type="evidence" value="ECO:0007669"/>
    <property type="project" value="UniProtKB-KW"/>
</dbReference>
<sequence length="137" mass="15214">MTRLPPGLAAHANLPGTAYSLVIEIVSEHAENGEYTDKALWYAQRGIPEYWIVDQTPTRADDDATSRCIASRCREASRPTCATVRCCCPTWRPSTESGRPASRRPSLGDVGRELRANLTPSRSRSHWPGRTRPDSYA</sequence>
<name>A0A9Q9MFS0_9ACTN</name>
<dbReference type="Pfam" id="PF05685">
    <property type="entry name" value="Uma2"/>
    <property type="match status" value="1"/>
</dbReference>
<evidence type="ECO:0000313" key="4">
    <source>
        <dbReference type="Proteomes" id="UP001058003"/>
    </source>
</evidence>
<dbReference type="InterPro" id="IPR011335">
    <property type="entry name" value="Restrct_endonuc-II-like"/>
</dbReference>
<keyword evidence="3" id="KW-0540">Nuclease</keyword>
<keyword evidence="3" id="KW-0378">Hydrolase</keyword>
<feature type="domain" description="Putative restriction endonuclease" evidence="2">
    <location>
        <begin position="16"/>
        <end position="55"/>
    </location>
</feature>
<dbReference type="SUPFAM" id="SSF52980">
    <property type="entry name" value="Restriction endonuclease-like"/>
    <property type="match status" value="1"/>
</dbReference>
<accession>A0A9Q9MFS0</accession>
<feature type="region of interest" description="Disordered" evidence="1">
    <location>
        <begin position="91"/>
        <end position="137"/>
    </location>
</feature>
<dbReference type="EMBL" id="CP073767">
    <property type="protein sequence ID" value="UWZ52930.1"/>
    <property type="molecule type" value="Genomic_DNA"/>
</dbReference>
<proteinExistence type="predicted"/>
<reference evidence="3" key="1">
    <citation type="submission" date="2021-04" db="EMBL/GenBank/DDBJ databases">
        <title>Dactylosporangium aurantiacum NRRL B-8018 full assembly.</title>
        <authorList>
            <person name="Hartkoorn R.C."/>
            <person name="Beaudoing E."/>
            <person name="Hot D."/>
        </authorList>
    </citation>
    <scope>NUCLEOTIDE SEQUENCE</scope>
    <source>
        <strain evidence="3">NRRL B-8018</strain>
    </source>
</reference>
<organism evidence="3 4">
    <name type="scientific">Dactylosporangium aurantiacum</name>
    <dbReference type="NCBI Taxonomy" id="35754"/>
    <lineage>
        <taxon>Bacteria</taxon>
        <taxon>Bacillati</taxon>
        <taxon>Actinomycetota</taxon>
        <taxon>Actinomycetes</taxon>
        <taxon>Micromonosporales</taxon>
        <taxon>Micromonosporaceae</taxon>
        <taxon>Dactylosporangium</taxon>
    </lineage>
</organism>
<keyword evidence="3" id="KW-0255">Endonuclease</keyword>
<gene>
    <name evidence="3" type="ORF">Daura_41060</name>
</gene>
<dbReference type="Proteomes" id="UP001058003">
    <property type="component" value="Chromosome"/>
</dbReference>
<dbReference type="CDD" id="cd06260">
    <property type="entry name" value="DUF820-like"/>
    <property type="match status" value="1"/>
</dbReference>